<dbReference type="Proteomes" id="UP000707356">
    <property type="component" value="Unassembled WGS sequence"/>
</dbReference>
<keyword evidence="1" id="KW-1133">Transmembrane helix</keyword>
<protein>
    <submittedName>
        <fullName evidence="2">Uncharacterized protein</fullName>
    </submittedName>
</protein>
<accession>A0A951P840</accession>
<evidence type="ECO:0000313" key="2">
    <source>
        <dbReference type="EMBL" id="MBW4464367.1"/>
    </source>
</evidence>
<proteinExistence type="predicted"/>
<sequence length="45" mass="5063">MNLRQPVLAAVQLFNPLSWSLWVPLALLGLIVLAAVYFVRVRASR</sequence>
<evidence type="ECO:0000313" key="3">
    <source>
        <dbReference type="Proteomes" id="UP000707356"/>
    </source>
</evidence>
<keyword evidence="1" id="KW-0472">Membrane</keyword>
<keyword evidence="1" id="KW-0812">Transmembrane</keyword>
<comment type="caution">
    <text evidence="2">The sequence shown here is derived from an EMBL/GenBank/DDBJ whole genome shotgun (WGS) entry which is preliminary data.</text>
</comment>
<name>A0A951P840_9CYAN</name>
<gene>
    <name evidence="2" type="ORF">KME07_02860</name>
</gene>
<reference evidence="2" key="2">
    <citation type="journal article" date="2022" name="Microbiol. Resour. Announc.">
        <title>Metagenome Sequencing to Explore Phylogenomics of Terrestrial Cyanobacteria.</title>
        <authorList>
            <person name="Ward R.D."/>
            <person name="Stajich J.E."/>
            <person name="Johansen J.R."/>
            <person name="Huntemann M."/>
            <person name="Clum A."/>
            <person name="Foster B."/>
            <person name="Foster B."/>
            <person name="Roux S."/>
            <person name="Palaniappan K."/>
            <person name="Varghese N."/>
            <person name="Mukherjee S."/>
            <person name="Reddy T.B.K."/>
            <person name="Daum C."/>
            <person name="Copeland A."/>
            <person name="Chen I.A."/>
            <person name="Ivanova N.N."/>
            <person name="Kyrpides N.C."/>
            <person name="Shapiro N."/>
            <person name="Eloe-Fadrosh E.A."/>
            <person name="Pietrasiak N."/>
        </authorList>
    </citation>
    <scope>NUCLEOTIDE SEQUENCE</scope>
    <source>
        <strain evidence="2">GSE-TBD4-15B</strain>
    </source>
</reference>
<reference evidence="2" key="1">
    <citation type="submission" date="2021-05" db="EMBL/GenBank/DDBJ databases">
        <authorList>
            <person name="Pietrasiak N."/>
            <person name="Ward R."/>
            <person name="Stajich J.E."/>
            <person name="Kurbessoian T."/>
        </authorList>
    </citation>
    <scope>NUCLEOTIDE SEQUENCE</scope>
    <source>
        <strain evidence="2">GSE-TBD4-15B</strain>
    </source>
</reference>
<dbReference type="AlphaFoldDB" id="A0A951P840"/>
<dbReference type="EMBL" id="JAHHHV010000011">
    <property type="protein sequence ID" value="MBW4464367.1"/>
    <property type="molecule type" value="Genomic_DNA"/>
</dbReference>
<evidence type="ECO:0000256" key="1">
    <source>
        <dbReference type="SAM" id="Phobius"/>
    </source>
</evidence>
<organism evidence="2 3">
    <name type="scientific">Pegethrix bostrychoides GSE-TBD4-15B</name>
    <dbReference type="NCBI Taxonomy" id="2839662"/>
    <lineage>
        <taxon>Bacteria</taxon>
        <taxon>Bacillati</taxon>
        <taxon>Cyanobacteriota</taxon>
        <taxon>Cyanophyceae</taxon>
        <taxon>Oculatellales</taxon>
        <taxon>Oculatellaceae</taxon>
        <taxon>Pegethrix</taxon>
    </lineage>
</organism>
<feature type="transmembrane region" description="Helical" evidence="1">
    <location>
        <begin position="20"/>
        <end position="39"/>
    </location>
</feature>